<dbReference type="AlphaFoldDB" id="A0AAW1PNJ1"/>
<dbReference type="Proteomes" id="UP001489004">
    <property type="component" value="Unassembled WGS sequence"/>
</dbReference>
<organism evidence="2 3">
    <name type="scientific">[Myrmecia] bisecta</name>
    <dbReference type="NCBI Taxonomy" id="41462"/>
    <lineage>
        <taxon>Eukaryota</taxon>
        <taxon>Viridiplantae</taxon>
        <taxon>Chlorophyta</taxon>
        <taxon>core chlorophytes</taxon>
        <taxon>Trebouxiophyceae</taxon>
        <taxon>Trebouxiales</taxon>
        <taxon>Trebouxiaceae</taxon>
        <taxon>Myrmecia</taxon>
    </lineage>
</organism>
<comment type="caution">
    <text evidence="2">The sequence shown here is derived from an EMBL/GenBank/DDBJ whole genome shotgun (WGS) entry which is preliminary data.</text>
</comment>
<reference evidence="2 3" key="1">
    <citation type="journal article" date="2024" name="Nat. Commun.">
        <title>Phylogenomics reveals the evolutionary origins of lichenization in chlorophyte algae.</title>
        <authorList>
            <person name="Puginier C."/>
            <person name="Libourel C."/>
            <person name="Otte J."/>
            <person name="Skaloud P."/>
            <person name="Haon M."/>
            <person name="Grisel S."/>
            <person name="Petersen M."/>
            <person name="Berrin J.G."/>
            <person name="Delaux P.M."/>
            <person name="Dal Grande F."/>
            <person name="Keller J."/>
        </authorList>
    </citation>
    <scope>NUCLEOTIDE SEQUENCE [LARGE SCALE GENOMIC DNA]</scope>
    <source>
        <strain evidence="2 3">SAG 2043</strain>
    </source>
</reference>
<evidence type="ECO:0000256" key="1">
    <source>
        <dbReference type="SAM" id="MobiDB-lite"/>
    </source>
</evidence>
<name>A0AAW1PNJ1_9CHLO</name>
<evidence type="ECO:0000313" key="3">
    <source>
        <dbReference type="Proteomes" id="UP001489004"/>
    </source>
</evidence>
<protein>
    <submittedName>
        <fullName evidence="2">Uncharacterized protein</fullName>
    </submittedName>
</protein>
<keyword evidence="3" id="KW-1185">Reference proteome</keyword>
<gene>
    <name evidence="2" type="ORF">WJX72_004783</name>
</gene>
<proteinExistence type="predicted"/>
<sequence length="87" mass="9249">MVRGHTLSPICATGMADTPPKTAPLRLLGFGKHAHVAAAVQERLTSLGHDAHCFVATDDEAGDEVLRQHLSSDQSDRDPLTRPPAQG</sequence>
<evidence type="ECO:0000313" key="2">
    <source>
        <dbReference type="EMBL" id="KAK9810097.1"/>
    </source>
</evidence>
<dbReference type="EMBL" id="JALJOR010000010">
    <property type="protein sequence ID" value="KAK9810097.1"/>
    <property type="molecule type" value="Genomic_DNA"/>
</dbReference>
<feature type="region of interest" description="Disordered" evidence="1">
    <location>
        <begin position="67"/>
        <end position="87"/>
    </location>
</feature>
<accession>A0AAW1PNJ1</accession>